<protein>
    <recommendedName>
        <fullName evidence="4">Transporter</fullName>
    </recommendedName>
</protein>
<evidence type="ECO:0000256" key="1">
    <source>
        <dbReference type="SAM" id="SignalP"/>
    </source>
</evidence>
<dbReference type="RefSeq" id="WP_205722787.1">
    <property type="nucleotide sequence ID" value="NZ_CP070608.1"/>
</dbReference>
<feature type="chain" id="PRO_5037547573" description="Transporter" evidence="1">
    <location>
        <begin position="20"/>
        <end position="286"/>
    </location>
</feature>
<keyword evidence="1" id="KW-0732">Signal</keyword>
<proteinExistence type="predicted"/>
<reference evidence="2" key="1">
    <citation type="submission" date="2021-02" db="EMBL/GenBank/DDBJ databases">
        <title>Fulvivirga sp. S481 isolated from sea water.</title>
        <authorList>
            <person name="Bae S.S."/>
            <person name="Baek K."/>
        </authorList>
    </citation>
    <scope>NUCLEOTIDE SEQUENCE</scope>
    <source>
        <strain evidence="2">S481</strain>
    </source>
</reference>
<organism evidence="2 3">
    <name type="scientific">Fulvivirga lutea</name>
    <dbReference type="NCBI Taxonomy" id="2810512"/>
    <lineage>
        <taxon>Bacteria</taxon>
        <taxon>Pseudomonadati</taxon>
        <taxon>Bacteroidota</taxon>
        <taxon>Cytophagia</taxon>
        <taxon>Cytophagales</taxon>
        <taxon>Fulvivirgaceae</taxon>
        <taxon>Fulvivirga</taxon>
    </lineage>
</organism>
<accession>A0A974WJC1</accession>
<evidence type="ECO:0008006" key="4">
    <source>
        <dbReference type="Google" id="ProtNLM"/>
    </source>
</evidence>
<evidence type="ECO:0000313" key="2">
    <source>
        <dbReference type="EMBL" id="QSE98272.1"/>
    </source>
</evidence>
<dbReference type="AlphaFoldDB" id="A0A974WJC1"/>
<gene>
    <name evidence="2" type="ORF">JR347_04110</name>
</gene>
<name>A0A974WJC1_9BACT</name>
<keyword evidence="3" id="KW-1185">Reference proteome</keyword>
<sequence>MKKLIIFSLLVSIGISSFAGGGWPQEKGKGYFKLGQNAIVADKFYDLEGDIIDITTISLYTTSLYGEYGITDRLTAIAYIPFFVRSTLNEQEFQPSGTVIPGDEINSFGDTDIGIKYGWTPGKKIAFATTLTLGLPLGKTAEGTTDSGDARILQTGDGEFNQMLFADASYSFYPLPLYASIGLGYNNRTDGFSDEIRYSAELGYTVFKNFNAALKLYATKSTNNGDENGQPGGTVFGNNVEYISYGPEISYIFKEHFGVVVSAAYATGGQNLLAAPNYGFGFFYKL</sequence>
<evidence type="ECO:0000313" key="3">
    <source>
        <dbReference type="Proteomes" id="UP000662783"/>
    </source>
</evidence>
<dbReference type="KEGG" id="fuv:JR347_04110"/>
<feature type="signal peptide" evidence="1">
    <location>
        <begin position="1"/>
        <end position="19"/>
    </location>
</feature>
<dbReference type="EMBL" id="CP070608">
    <property type="protein sequence ID" value="QSE98272.1"/>
    <property type="molecule type" value="Genomic_DNA"/>
</dbReference>
<dbReference type="Proteomes" id="UP000662783">
    <property type="component" value="Chromosome"/>
</dbReference>